<dbReference type="PROSITE" id="PS50089">
    <property type="entry name" value="ZF_RING_2"/>
    <property type="match status" value="1"/>
</dbReference>
<organism evidence="6">
    <name type="scientific">viral metagenome</name>
    <dbReference type="NCBI Taxonomy" id="1070528"/>
    <lineage>
        <taxon>unclassified sequences</taxon>
        <taxon>metagenomes</taxon>
        <taxon>organismal metagenomes</taxon>
    </lineage>
</organism>
<sequence>MSNNIFSDMNNSDILFINILNTMYNDNWRTISNLIDQNNEIRASIMNIFNRRYRERNTLSGQQNSNTNPSTPINDDNNSNPNNNRIYINNIPYIIEGLQYLPLSSNNNQNSDITRFDGNNDDLQRLMDLFLQPIDVFPTQSEIQRATRRTVYSDILNPTNTSCPISLENFTDSSQVTMIVPCRHIFNTEPLMSWFTRNTRCPVCRYDIRNYNVNQNDTSNTSTNEPTNEENSSPSRNRERNSNVRRQFYTFSVTPNNVNNMNNMNEQTVASFENLFFENFSDLSNTNFTSSNFQPLFNSFFSNRRNR</sequence>
<dbReference type="Pfam" id="PF13639">
    <property type="entry name" value="zf-RING_2"/>
    <property type="match status" value="1"/>
</dbReference>
<reference evidence="6" key="1">
    <citation type="journal article" date="2020" name="Nature">
        <title>Giant virus diversity and host interactions through global metagenomics.</title>
        <authorList>
            <person name="Schulz F."/>
            <person name="Roux S."/>
            <person name="Paez-Espino D."/>
            <person name="Jungbluth S."/>
            <person name="Walsh D.A."/>
            <person name="Denef V.J."/>
            <person name="McMahon K.D."/>
            <person name="Konstantinidis K.T."/>
            <person name="Eloe-Fadrosh E.A."/>
            <person name="Kyrpides N.C."/>
            <person name="Woyke T."/>
        </authorList>
    </citation>
    <scope>NUCLEOTIDE SEQUENCE</scope>
    <source>
        <strain evidence="6">GVMAG-M-3300023174-182</strain>
    </source>
</reference>
<evidence type="ECO:0000313" key="6">
    <source>
        <dbReference type="EMBL" id="QHT16159.1"/>
    </source>
</evidence>
<keyword evidence="1" id="KW-0479">Metal-binding</keyword>
<keyword evidence="2" id="KW-0863">Zinc-finger</keyword>
<evidence type="ECO:0000256" key="4">
    <source>
        <dbReference type="SAM" id="MobiDB-lite"/>
    </source>
</evidence>
<dbReference type="GO" id="GO:0008270">
    <property type="term" value="F:zinc ion binding"/>
    <property type="evidence" value="ECO:0007669"/>
    <property type="project" value="UniProtKB-KW"/>
</dbReference>
<feature type="region of interest" description="Disordered" evidence="4">
    <location>
        <begin position="214"/>
        <end position="245"/>
    </location>
</feature>
<keyword evidence="3" id="KW-0862">Zinc</keyword>
<feature type="domain" description="RING-type" evidence="5">
    <location>
        <begin position="163"/>
        <end position="205"/>
    </location>
</feature>
<evidence type="ECO:0000256" key="3">
    <source>
        <dbReference type="ARBA" id="ARBA00022833"/>
    </source>
</evidence>
<accession>A0A6C0DJQ7</accession>
<evidence type="ECO:0000256" key="2">
    <source>
        <dbReference type="ARBA" id="ARBA00022771"/>
    </source>
</evidence>
<dbReference type="InterPro" id="IPR053238">
    <property type="entry name" value="RING-H2_zinc_finger"/>
</dbReference>
<protein>
    <recommendedName>
        <fullName evidence="5">RING-type domain-containing protein</fullName>
    </recommendedName>
</protein>
<dbReference type="InterPro" id="IPR013083">
    <property type="entry name" value="Znf_RING/FYVE/PHD"/>
</dbReference>
<dbReference type="Gene3D" id="3.30.40.10">
    <property type="entry name" value="Zinc/RING finger domain, C3HC4 (zinc finger)"/>
    <property type="match status" value="1"/>
</dbReference>
<evidence type="ECO:0000256" key="1">
    <source>
        <dbReference type="ARBA" id="ARBA00022723"/>
    </source>
</evidence>
<dbReference type="PANTHER" id="PTHR14155">
    <property type="entry name" value="RING FINGER DOMAIN-CONTAINING"/>
    <property type="match status" value="1"/>
</dbReference>
<dbReference type="EMBL" id="MN739616">
    <property type="protein sequence ID" value="QHT16159.1"/>
    <property type="molecule type" value="Genomic_DNA"/>
</dbReference>
<name>A0A6C0DJQ7_9ZZZZ</name>
<dbReference type="SUPFAM" id="SSF57850">
    <property type="entry name" value="RING/U-box"/>
    <property type="match status" value="1"/>
</dbReference>
<evidence type="ECO:0000259" key="5">
    <source>
        <dbReference type="PROSITE" id="PS50089"/>
    </source>
</evidence>
<feature type="region of interest" description="Disordered" evidence="4">
    <location>
        <begin position="58"/>
        <end position="82"/>
    </location>
</feature>
<dbReference type="PANTHER" id="PTHR14155:SF627">
    <property type="entry name" value="OS06G0192800 PROTEIN"/>
    <property type="match status" value="1"/>
</dbReference>
<proteinExistence type="predicted"/>
<dbReference type="InterPro" id="IPR001841">
    <property type="entry name" value="Znf_RING"/>
</dbReference>
<dbReference type="AlphaFoldDB" id="A0A6C0DJQ7"/>
<feature type="compositionally biased region" description="Low complexity" evidence="4">
    <location>
        <begin position="66"/>
        <end position="82"/>
    </location>
</feature>
<feature type="compositionally biased region" description="Low complexity" evidence="4">
    <location>
        <begin position="218"/>
        <end position="235"/>
    </location>
</feature>